<dbReference type="Proteomes" id="UP000297280">
    <property type="component" value="Unassembled WGS sequence"/>
</dbReference>
<dbReference type="InterPro" id="IPR051164">
    <property type="entry name" value="NmrA-like_oxidored"/>
</dbReference>
<keyword evidence="5" id="KW-1185">Reference proteome</keyword>
<evidence type="ECO:0000256" key="2">
    <source>
        <dbReference type="ARBA" id="ARBA00022857"/>
    </source>
</evidence>
<keyword evidence="2" id="KW-0521">NADP</keyword>
<gene>
    <name evidence="4" type="ORF">BPOR_0331g00040</name>
</gene>
<name>A0A4Z1KSN6_9HELO</name>
<evidence type="ECO:0000313" key="4">
    <source>
        <dbReference type="EMBL" id="TGO86139.1"/>
    </source>
</evidence>
<comment type="caution">
    <text evidence="4">The sequence shown here is derived from an EMBL/GenBank/DDBJ whole genome shotgun (WGS) entry which is preliminary data.</text>
</comment>
<comment type="similarity">
    <text evidence="1">Belongs to the NmrA-type oxidoreductase family.</text>
</comment>
<dbReference type="PANTHER" id="PTHR42748">
    <property type="entry name" value="NITROGEN METABOLITE REPRESSION PROTEIN NMRA FAMILY MEMBER"/>
    <property type="match status" value="1"/>
</dbReference>
<evidence type="ECO:0000313" key="5">
    <source>
        <dbReference type="Proteomes" id="UP000297280"/>
    </source>
</evidence>
<dbReference type="AlphaFoldDB" id="A0A4Z1KSN6"/>
<proteinExistence type="inferred from homology"/>
<dbReference type="EMBL" id="PQXO01000330">
    <property type="protein sequence ID" value="TGO86139.1"/>
    <property type="molecule type" value="Genomic_DNA"/>
</dbReference>
<evidence type="ECO:0000259" key="3">
    <source>
        <dbReference type="Pfam" id="PF05368"/>
    </source>
</evidence>
<accession>A0A4Z1KSN6</accession>
<dbReference type="Gene3D" id="3.40.50.720">
    <property type="entry name" value="NAD(P)-binding Rossmann-like Domain"/>
    <property type="match status" value="1"/>
</dbReference>
<dbReference type="InterPro" id="IPR036291">
    <property type="entry name" value="NAD(P)-bd_dom_sf"/>
</dbReference>
<dbReference type="STRING" id="87229.A0A4Z1KSN6"/>
<dbReference type="SUPFAM" id="SSF51735">
    <property type="entry name" value="NAD(P)-binding Rossmann-fold domains"/>
    <property type="match status" value="1"/>
</dbReference>
<dbReference type="PANTHER" id="PTHR42748:SF7">
    <property type="entry name" value="NMRA LIKE REDOX SENSOR 1-RELATED"/>
    <property type="match status" value="1"/>
</dbReference>
<reference evidence="4 5" key="1">
    <citation type="submission" date="2017-12" db="EMBL/GenBank/DDBJ databases">
        <title>Comparative genomics of Botrytis spp.</title>
        <authorList>
            <person name="Valero-Jimenez C.A."/>
            <person name="Tapia P."/>
            <person name="Veloso J."/>
            <person name="Silva-Moreno E."/>
            <person name="Staats M."/>
            <person name="Valdes J.H."/>
            <person name="Van Kan J.A.L."/>
        </authorList>
    </citation>
    <scope>NUCLEOTIDE SEQUENCE [LARGE SCALE GENOMIC DNA]</scope>
    <source>
        <strain evidence="4 5">MUCL3349</strain>
    </source>
</reference>
<dbReference type="GO" id="GO:0005634">
    <property type="term" value="C:nucleus"/>
    <property type="evidence" value="ECO:0007669"/>
    <property type="project" value="TreeGrafter"/>
</dbReference>
<organism evidence="4 5">
    <name type="scientific">Botrytis porri</name>
    <dbReference type="NCBI Taxonomy" id="87229"/>
    <lineage>
        <taxon>Eukaryota</taxon>
        <taxon>Fungi</taxon>
        <taxon>Dikarya</taxon>
        <taxon>Ascomycota</taxon>
        <taxon>Pezizomycotina</taxon>
        <taxon>Leotiomycetes</taxon>
        <taxon>Helotiales</taxon>
        <taxon>Sclerotiniaceae</taxon>
        <taxon>Botrytis</taxon>
    </lineage>
</organism>
<sequence length="137" mass="14208">MSQILTIVGATGAQGGSIVTSALKSGDYKVRGITRNVENASAKTLTAQAVEMVAADTSDMASLVKASEASGSHAIFVVTDFFAPVFGAEETVTIESTQGIPNNPPSTLSICIDSRHIIFHTTAPPVSRLFPPPFSAN</sequence>
<dbReference type="InterPro" id="IPR008030">
    <property type="entry name" value="NmrA-like"/>
</dbReference>
<protein>
    <recommendedName>
        <fullName evidence="3">NmrA-like domain-containing protein</fullName>
    </recommendedName>
</protein>
<feature type="domain" description="NmrA-like" evidence="3">
    <location>
        <begin position="2"/>
        <end position="80"/>
    </location>
</feature>
<evidence type="ECO:0000256" key="1">
    <source>
        <dbReference type="ARBA" id="ARBA00006328"/>
    </source>
</evidence>
<dbReference type="Pfam" id="PF05368">
    <property type="entry name" value="NmrA"/>
    <property type="match status" value="1"/>
</dbReference>